<dbReference type="AlphaFoldDB" id="A0A850P9L5"/>
<dbReference type="Proteomes" id="UP000585665">
    <property type="component" value="Unassembled WGS sequence"/>
</dbReference>
<dbReference type="EMBL" id="JABXXR010000001">
    <property type="protein sequence ID" value="NVN38996.1"/>
    <property type="molecule type" value="Genomic_DNA"/>
</dbReference>
<dbReference type="Pfam" id="PF18013">
    <property type="entry name" value="Phage_lysozyme2"/>
    <property type="match status" value="1"/>
</dbReference>
<accession>A0A850P9L5</accession>
<feature type="compositionally biased region" description="Polar residues" evidence="1">
    <location>
        <begin position="639"/>
        <end position="657"/>
    </location>
</feature>
<name>A0A850P9L5_9PROT</name>
<evidence type="ECO:0000256" key="1">
    <source>
        <dbReference type="SAM" id="MobiDB-lite"/>
    </source>
</evidence>
<evidence type="ECO:0000259" key="2">
    <source>
        <dbReference type="Pfam" id="PF18013"/>
    </source>
</evidence>
<dbReference type="Gene3D" id="1.10.530.10">
    <property type="match status" value="1"/>
</dbReference>
<comment type="caution">
    <text evidence="3">The sequence shown here is derived from an EMBL/GenBank/DDBJ whole genome shotgun (WGS) entry which is preliminary data.</text>
</comment>
<gene>
    <name evidence="3" type="ORF">HUK82_00250</name>
</gene>
<organism evidence="3 4">
    <name type="scientific">Ameyamaea chiangmaiensis</name>
    <dbReference type="NCBI Taxonomy" id="442969"/>
    <lineage>
        <taxon>Bacteria</taxon>
        <taxon>Pseudomonadati</taxon>
        <taxon>Pseudomonadota</taxon>
        <taxon>Alphaproteobacteria</taxon>
        <taxon>Acetobacterales</taxon>
        <taxon>Acetobacteraceae</taxon>
        <taxon>Ameyamaea</taxon>
    </lineage>
</organism>
<sequence>MADQGAKVVITAEDRTKTMLGRLQKQLSALSKPAQFVTRSFRAMDDVAFARLRGGLTRVASVGREVTRSLTGIVPVLGTITGAASLAGIYRLGTAWAEAGTKLRTTSRAIGMDPRRLQAMGNAAKLAGGSADAMTDALATLSSQQWNAGQGLDPSSLAKFQAFGLTMRDLKDLGPDKVFEHIAHRLREIHNPMARTVATFEMFGGAASSLLPIFQMTDREWNRMIQTATRHSHATQAMIDAADRLREKQTDLEEAVTDFGYALAYKVEPVLSPIIDLMRQWIEVNGTWLSQKIGDYVKQFTDWLRNGGWGKVTAEIRNLYGQVENVVDELGGWKNAGRDALIAVTALYAAPILSGLGLLTSSLLGVVGALTRIGKLKGVAALGVGYGVNAGLNAADPGDRIGTLIDKYLPGASAVDNVMSYVGMGRSYAEQNRVLKIQAGRAAYSYFRGKGLSDAEATGLVANIDQESGFQFNRSGDNGAAYGIGQWHADRQKSFARLFGHDIRQSRYSEQLAFMLWELDNSESGAGRDLRGASSAQDAARIASSEFFRPADSVNEPENRAALAGRWASLLNGAGTSAPGAAGLDLYSVKGAPAVQMPTSSTPMDAYDRLKADLKVSIENKVPNAAVRVAGSSGPVTVHHTSGVATSANAPTAGTGM</sequence>
<evidence type="ECO:0000313" key="4">
    <source>
        <dbReference type="Proteomes" id="UP000585665"/>
    </source>
</evidence>
<dbReference type="InterPro" id="IPR041219">
    <property type="entry name" value="Phage_lysozyme2"/>
</dbReference>
<reference evidence="3 4" key="1">
    <citation type="submission" date="2020-06" db="EMBL/GenBank/DDBJ databases">
        <title>Description of novel acetic acid bacteria.</title>
        <authorList>
            <person name="Sombolestani A."/>
        </authorList>
    </citation>
    <scope>NUCLEOTIDE SEQUENCE [LARGE SCALE GENOMIC DNA]</scope>
    <source>
        <strain evidence="3 4">LMG 27010</strain>
    </source>
</reference>
<feature type="region of interest" description="Disordered" evidence="1">
    <location>
        <begin position="633"/>
        <end position="657"/>
    </location>
</feature>
<proteinExistence type="predicted"/>
<protein>
    <submittedName>
        <fullName evidence="3">Phage tail protein</fullName>
    </submittedName>
</protein>
<evidence type="ECO:0000313" key="3">
    <source>
        <dbReference type="EMBL" id="NVN38996.1"/>
    </source>
</evidence>
<keyword evidence="4" id="KW-1185">Reference proteome</keyword>
<feature type="domain" description="Phage tail lysozyme" evidence="2">
    <location>
        <begin position="441"/>
        <end position="570"/>
    </location>
</feature>